<dbReference type="InterPro" id="IPR052840">
    <property type="entry name" value="U7_snRNA_Sm-like"/>
</dbReference>
<dbReference type="GO" id="GO:0016604">
    <property type="term" value="C:nuclear body"/>
    <property type="evidence" value="ECO:0007669"/>
    <property type="project" value="TreeGrafter"/>
</dbReference>
<dbReference type="GO" id="GO:0006398">
    <property type="term" value="P:mRNA 3'-end processing by stem-loop binding and cleavage"/>
    <property type="evidence" value="ECO:0007669"/>
    <property type="project" value="TreeGrafter"/>
</dbReference>
<dbReference type="PANTHER" id="PTHR21196:SF1">
    <property type="entry name" value="U7 SNRNA-ASSOCIATED SM-LIKE PROTEIN LSM10"/>
    <property type="match status" value="1"/>
</dbReference>
<keyword evidence="3" id="KW-1185">Reference proteome</keyword>
<dbReference type="Proteomes" id="UP000281553">
    <property type="component" value="Unassembled WGS sequence"/>
</dbReference>
<sequence length="147" mass="16135">MGAKKRLSSSLLAIFPAAMTGKRVSVTLLDDTLITGRLASMDGFLNLELDSGVEVVSPLDSVDPLHLDTIQISGKRVRYIGLPSTLDVHGKLRKYLQATGQPAFSQRKYKKDKYAHLRNQQLPGMSGLSHDACEDKENAIASDWHSI</sequence>
<dbReference type="InterPro" id="IPR001163">
    <property type="entry name" value="Sm_dom_euk/arc"/>
</dbReference>
<dbReference type="PANTHER" id="PTHR21196">
    <property type="entry name" value="U7 SNRNA-ASSOCIATED SM-LIKE PROTEIN LSM10"/>
    <property type="match status" value="1"/>
</dbReference>
<dbReference type="EMBL" id="UYRU01072157">
    <property type="protein sequence ID" value="VDN21887.1"/>
    <property type="molecule type" value="Genomic_DNA"/>
</dbReference>
<feature type="domain" description="Sm" evidence="1">
    <location>
        <begin position="19"/>
        <end position="81"/>
    </location>
</feature>
<gene>
    <name evidence="2" type="ORF">DILT_LOCUS13930</name>
</gene>
<dbReference type="GO" id="GO:0071254">
    <property type="term" value="C:cytoplasmic U snRNP body"/>
    <property type="evidence" value="ECO:0007669"/>
    <property type="project" value="TreeGrafter"/>
</dbReference>
<dbReference type="InterPro" id="IPR010920">
    <property type="entry name" value="LSM_dom_sf"/>
</dbReference>
<proteinExistence type="predicted"/>
<dbReference type="Gene3D" id="2.30.30.100">
    <property type="match status" value="1"/>
</dbReference>
<evidence type="ECO:0000313" key="3">
    <source>
        <dbReference type="Proteomes" id="UP000281553"/>
    </source>
</evidence>
<protein>
    <recommendedName>
        <fullName evidence="1">Sm domain-containing protein</fullName>
    </recommendedName>
</protein>
<dbReference type="GO" id="GO:0071208">
    <property type="term" value="F:histone pre-mRNA DCP binding"/>
    <property type="evidence" value="ECO:0007669"/>
    <property type="project" value="TreeGrafter"/>
</dbReference>
<dbReference type="GO" id="GO:0071209">
    <property type="term" value="F:U7 snRNA binding"/>
    <property type="evidence" value="ECO:0007669"/>
    <property type="project" value="TreeGrafter"/>
</dbReference>
<dbReference type="OrthoDB" id="6247852at2759"/>
<reference evidence="2 3" key="1">
    <citation type="submission" date="2018-11" db="EMBL/GenBank/DDBJ databases">
        <authorList>
            <consortium name="Pathogen Informatics"/>
        </authorList>
    </citation>
    <scope>NUCLEOTIDE SEQUENCE [LARGE SCALE GENOMIC DNA]</scope>
</reference>
<name>A0A3P7MEE9_DIBLA</name>
<dbReference type="Pfam" id="PF01423">
    <property type="entry name" value="LSM"/>
    <property type="match status" value="1"/>
</dbReference>
<accession>A0A3P7MEE9</accession>
<evidence type="ECO:0000259" key="1">
    <source>
        <dbReference type="Pfam" id="PF01423"/>
    </source>
</evidence>
<evidence type="ECO:0000313" key="2">
    <source>
        <dbReference type="EMBL" id="VDN21887.1"/>
    </source>
</evidence>
<dbReference type="AlphaFoldDB" id="A0A3P7MEE9"/>
<dbReference type="SUPFAM" id="SSF50182">
    <property type="entry name" value="Sm-like ribonucleoproteins"/>
    <property type="match status" value="1"/>
</dbReference>
<organism evidence="2 3">
    <name type="scientific">Dibothriocephalus latus</name>
    <name type="common">Fish tapeworm</name>
    <name type="synonym">Diphyllobothrium latum</name>
    <dbReference type="NCBI Taxonomy" id="60516"/>
    <lineage>
        <taxon>Eukaryota</taxon>
        <taxon>Metazoa</taxon>
        <taxon>Spiralia</taxon>
        <taxon>Lophotrochozoa</taxon>
        <taxon>Platyhelminthes</taxon>
        <taxon>Cestoda</taxon>
        <taxon>Eucestoda</taxon>
        <taxon>Diphyllobothriidea</taxon>
        <taxon>Diphyllobothriidae</taxon>
        <taxon>Dibothriocephalus</taxon>
    </lineage>
</organism>